<dbReference type="SUPFAM" id="SSF52833">
    <property type="entry name" value="Thioredoxin-like"/>
    <property type="match status" value="1"/>
</dbReference>
<dbReference type="RefSeq" id="WP_171154168.1">
    <property type="nucleotide sequence ID" value="NZ_JABENB010000001.1"/>
</dbReference>
<dbReference type="InterPro" id="IPR009737">
    <property type="entry name" value="Aim32/Apd1-like"/>
</dbReference>
<name>A0A849AIP6_9MICO</name>
<accession>A0A849AIP6</accession>
<dbReference type="Pfam" id="PF06999">
    <property type="entry name" value="Suc_Fer-like"/>
    <property type="match status" value="1"/>
</dbReference>
<dbReference type="Proteomes" id="UP000557772">
    <property type="component" value="Unassembled WGS sequence"/>
</dbReference>
<dbReference type="InterPro" id="IPR036249">
    <property type="entry name" value="Thioredoxin-like_sf"/>
</dbReference>
<dbReference type="EMBL" id="JABENB010000001">
    <property type="protein sequence ID" value="NNG39426.1"/>
    <property type="molecule type" value="Genomic_DNA"/>
</dbReference>
<organism evidence="1 2">
    <name type="scientific">Flexivirga aerilata</name>
    <dbReference type="NCBI Taxonomy" id="1656889"/>
    <lineage>
        <taxon>Bacteria</taxon>
        <taxon>Bacillati</taxon>
        <taxon>Actinomycetota</taxon>
        <taxon>Actinomycetes</taxon>
        <taxon>Micrococcales</taxon>
        <taxon>Dermacoccaceae</taxon>
        <taxon>Flexivirga</taxon>
    </lineage>
</organism>
<comment type="caution">
    <text evidence="1">The sequence shown here is derived from an EMBL/GenBank/DDBJ whole genome shotgun (WGS) entry which is preliminary data.</text>
</comment>
<reference evidence="1 2" key="1">
    <citation type="submission" date="2020-05" db="EMBL/GenBank/DDBJ databases">
        <title>Flexivirga sp. ID2601S isolated from air conditioner.</title>
        <authorList>
            <person name="Kim D.H."/>
        </authorList>
    </citation>
    <scope>NUCLEOTIDE SEQUENCE [LARGE SCALE GENOMIC DNA]</scope>
    <source>
        <strain evidence="1 2">ID2601S</strain>
    </source>
</reference>
<proteinExistence type="predicted"/>
<dbReference type="CDD" id="cd03062">
    <property type="entry name" value="TRX_Fd_Sucrase"/>
    <property type="match status" value="1"/>
</dbReference>
<dbReference type="AlphaFoldDB" id="A0A849AIP6"/>
<gene>
    <name evidence="1" type="ORF">HJ588_09080</name>
</gene>
<sequence length="298" mass="32432">MTQSGDFRCAVQARLRGDDQAGTAAPAHGWVLIEHHGPWPFGGFAELPIDPSIVQPVRHAAQRIGARVLLIRRYGRRAAGVPLRWAVLRYDAAGNHSQQWGTWTTDEDLLQIVPGTEAPGRTDLPPVFLVCTHGVHDACCAIRGRPVAAALTEVWPENTWECSHVGGDRFAANLLVLPSGVYFGEVEPAEAVEVVRDLLHGRVSASHLRGYADLNPPAQVAVIEVLRRFGPAGRHAIRVEKAVRAGERWRVLLACAPPLPPRIEVELQAHQLPEAKLTCRAPMPTQAVGFALVELRAG</sequence>
<evidence type="ECO:0000313" key="2">
    <source>
        <dbReference type="Proteomes" id="UP000557772"/>
    </source>
</evidence>
<keyword evidence="2" id="KW-1185">Reference proteome</keyword>
<dbReference type="PANTHER" id="PTHR31902:SF22">
    <property type="entry name" value="SLL1203 PROTEIN"/>
    <property type="match status" value="1"/>
</dbReference>
<dbReference type="PANTHER" id="PTHR31902">
    <property type="entry name" value="ACTIN PATCHES DISTAL PROTEIN 1"/>
    <property type="match status" value="1"/>
</dbReference>
<protein>
    <submittedName>
        <fullName evidence="1">Sucrase ferredoxin</fullName>
    </submittedName>
</protein>
<evidence type="ECO:0000313" key="1">
    <source>
        <dbReference type="EMBL" id="NNG39426.1"/>
    </source>
</evidence>
<dbReference type="Gene3D" id="3.40.30.10">
    <property type="entry name" value="Glutaredoxin"/>
    <property type="match status" value="1"/>
</dbReference>